<dbReference type="AlphaFoldDB" id="A0A2P6R538"/>
<dbReference type="Proteomes" id="UP000238479">
    <property type="component" value="Chromosome 3"/>
</dbReference>
<dbReference type="GO" id="GO:0061630">
    <property type="term" value="F:ubiquitin protein ligase activity"/>
    <property type="evidence" value="ECO:0007669"/>
    <property type="project" value="TreeGrafter"/>
</dbReference>
<feature type="region of interest" description="Disordered" evidence="5">
    <location>
        <begin position="1"/>
        <end position="23"/>
    </location>
</feature>
<dbReference type="Gene3D" id="3.30.40.10">
    <property type="entry name" value="Zinc/RING finger domain, C3HC4 (zinc finger)"/>
    <property type="match status" value="1"/>
</dbReference>
<dbReference type="EMBL" id="PDCK01000041">
    <property type="protein sequence ID" value="PRQ41544.1"/>
    <property type="molecule type" value="Genomic_DNA"/>
</dbReference>
<evidence type="ECO:0000256" key="5">
    <source>
        <dbReference type="SAM" id="MobiDB-lite"/>
    </source>
</evidence>
<organism evidence="7 8">
    <name type="scientific">Rosa chinensis</name>
    <name type="common">China rose</name>
    <dbReference type="NCBI Taxonomy" id="74649"/>
    <lineage>
        <taxon>Eukaryota</taxon>
        <taxon>Viridiplantae</taxon>
        <taxon>Streptophyta</taxon>
        <taxon>Embryophyta</taxon>
        <taxon>Tracheophyta</taxon>
        <taxon>Spermatophyta</taxon>
        <taxon>Magnoliopsida</taxon>
        <taxon>eudicotyledons</taxon>
        <taxon>Gunneridae</taxon>
        <taxon>Pentapetalae</taxon>
        <taxon>rosids</taxon>
        <taxon>fabids</taxon>
        <taxon>Rosales</taxon>
        <taxon>Rosaceae</taxon>
        <taxon>Rosoideae</taxon>
        <taxon>Rosoideae incertae sedis</taxon>
        <taxon>Rosa</taxon>
    </lineage>
</organism>
<name>A0A2P6R538_ROSCH</name>
<dbReference type="GO" id="GO:0006511">
    <property type="term" value="P:ubiquitin-dependent protein catabolic process"/>
    <property type="evidence" value="ECO:0007669"/>
    <property type="project" value="TreeGrafter"/>
</dbReference>
<dbReference type="PANTHER" id="PTHR22765">
    <property type="entry name" value="RING FINGER AND PROTEASE ASSOCIATED DOMAIN-CONTAINING"/>
    <property type="match status" value="1"/>
</dbReference>
<evidence type="ECO:0000256" key="3">
    <source>
        <dbReference type="ARBA" id="ARBA00022833"/>
    </source>
</evidence>
<keyword evidence="3" id="KW-0862">Zinc</keyword>
<gene>
    <name evidence="7" type="ORF">RchiOBHm_Chr3g0447991</name>
</gene>
<dbReference type="PROSITE" id="PS50089">
    <property type="entry name" value="ZF_RING_2"/>
    <property type="match status" value="1"/>
</dbReference>
<feature type="domain" description="RING-type" evidence="6">
    <location>
        <begin position="195"/>
        <end position="239"/>
    </location>
</feature>
<evidence type="ECO:0000259" key="6">
    <source>
        <dbReference type="PROSITE" id="PS50089"/>
    </source>
</evidence>
<comment type="caution">
    <text evidence="7">The sequence shown here is derived from an EMBL/GenBank/DDBJ whole genome shotgun (WGS) entry which is preliminary data.</text>
</comment>
<keyword evidence="8" id="KW-1185">Reference proteome</keyword>
<dbReference type="SMART" id="SM00184">
    <property type="entry name" value="RING"/>
    <property type="match status" value="1"/>
</dbReference>
<accession>A0A2P6R538</accession>
<dbReference type="InterPro" id="IPR001841">
    <property type="entry name" value="Znf_RING"/>
</dbReference>
<dbReference type="InterPro" id="IPR051826">
    <property type="entry name" value="E3_ubiquitin-ligase_domain"/>
</dbReference>
<evidence type="ECO:0000256" key="1">
    <source>
        <dbReference type="ARBA" id="ARBA00022723"/>
    </source>
</evidence>
<protein>
    <submittedName>
        <fullName evidence="7">Putative transcription factor C2H2 family</fullName>
    </submittedName>
</protein>
<proteinExistence type="predicted"/>
<dbReference type="InterPro" id="IPR011016">
    <property type="entry name" value="Znf_RING-CH"/>
</dbReference>
<keyword evidence="2 4" id="KW-0863">Zinc-finger</keyword>
<dbReference type="GO" id="GO:0008270">
    <property type="term" value="F:zinc ion binding"/>
    <property type="evidence" value="ECO:0007669"/>
    <property type="project" value="UniProtKB-KW"/>
</dbReference>
<dbReference type="Pfam" id="PF13639">
    <property type="entry name" value="zf-RING_2"/>
    <property type="match status" value="1"/>
</dbReference>
<dbReference type="PANTHER" id="PTHR22765:SF434">
    <property type="entry name" value="GB|AAD18119.1-RELATED"/>
    <property type="match status" value="1"/>
</dbReference>
<dbReference type="Gramene" id="PRQ41544">
    <property type="protein sequence ID" value="PRQ41544"/>
    <property type="gene ID" value="RchiOBHm_Chr3g0447991"/>
</dbReference>
<dbReference type="InterPro" id="IPR013083">
    <property type="entry name" value="Znf_RING/FYVE/PHD"/>
</dbReference>
<evidence type="ECO:0000313" key="7">
    <source>
        <dbReference type="EMBL" id="PRQ41544.1"/>
    </source>
</evidence>
<dbReference type="SMART" id="SM00744">
    <property type="entry name" value="RINGv"/>
    <property type="match status" value="1"/>
</dbReference>
<dbReference type="SUPFAM" id="SSF57850">
    <property type="entry name" value="RING/U-box"/>
    <property type="match status" value="1"/>
</dbReference>
<evidence type="ECO:0000313" key="8">
    <source>
        <dbReference type="Proteomes" id="UP000238479"/>
    </source>
</evidence>
<sequence length="261" mass="29601">MCSPPAFMSSPSPWQDDEMESSSMDEQCDSRMFNWCEVMQTEVHEGPYPPISQCYDLLIRLTVIMQAGAFMIDTNPPHSFIYNFDQEPCILGETKIWVNFTSIEKQHQSLKDLMFALCFMGVEQKDCGDIAVEILNKVQPAIPLPQLAIDVTVRLTYSELYGRFDGYDDMRLHSYVKKSWDDFRAAATTSCTGSCAVCLEDFGGGVDAKMIARLPCLHYFHAACTAQWVNIRRTCPVCRTQMMPLVCDGNEPFNPNPIWPV</sequence>
<evidence type="ECO:0000256" key="2">
    <source>
        <dbReference type="ARBA" id="ARBA00022771"/>
    </source>
</evidence>
<keyword evidence="1" id="KW-0479">Metal-binding</keyword>
<reference evidence="7 8" key="1">
    <citation type="journal article" date="2018" name="Nat. Genet.">
        <title>The Rosa genome provides new insights in the design of modern roses.</title>
        <authorList>
            <person name="Bendahmane M."/>
        </authorList>
    </citation>
    <scope>NUCLEOTIDE SEQUENCE [LARGE SCALE GENOMIC DNA]</scope>
    <source>
        <strain evidence="8">cv. Old Blush</strain>
    </source>
</reference>
<evidence type="ECO:0000256" key="4">
    <source>
        <dbReference type="PROSITE-ProRule" id="PRU00175"/>
    </source>
</evidence>